<dbReference type="RefSeq" id="WP_150379511.1">
    <property type="nucleotide sequence ID" value="NZ_RZUH01000005.1"/>
</dbReference>
<dbReference type="AlphaFoldDB" id="A0A5M9ZJQ9"/>
<evidence type="ECO:0000313" key="1">
    <source>
        <dbReference type="EMBL" id="KAA8827800.1"/>
    </source>
</evidence>
<protein>
    <submittedName>
        <fullName evidence="1">Uncharacterized protein</fullName>
    </submittedName>
</protein>
<name>A0A5M9ZJQ9_9BIFI</name>
<proteinExistence type="predicted"/>
<comment type="caution">
    <text evidence="1">The sequence shown here is derived from an EMBL/GenBank/DDBJ whole genome shotgun (WGS) entry which is preliminary data.</text>
</comment>
<gene>
    <name evidence="1" type="ORF">EMO91_08220</name>
</gene>
<evidence type="ECO:0000313" key="2">
    <source>
        <dbReference type="Proteomes" id="UP000410049"/>
    </source>
</evidence>
<reference evidence="1 2" key="1">
    <citation type="journal article" date="2019" name="Syst. Appl. Microbiol.">
        <title>Characterization of Bifidobacterium species in feaces of the Egyptian fruit bat: Description of B. vespertilionis sp. nov. and B. rousetti sp. nov.</title>
        <authorList>
            <person name="Modesto M."/>
            <person name="Satti M."/>
            <person name="Watanabe K."/>
            <person name="Puglisi E."/>
            <person name="Morelli L."/>
            <person name="Huang C.-H."/>
            <person name="Liou J.-S."/>
            <person name="Miyashita M."/>
            <person name="Tamura T."/>
            <person name="Saito S."/>
            <person name="Mori K."/>
            <person name="Huang L."/>
            <person name="Sciavilla P."/>
            <person name="Sandri C."/>
            <person name="Spiezio C."/>
            <person name="Vitali F."/>
            <person name="Cavalieri D."/>
            <person name="Perpetuini G."/>
            <person name="Tofalo R."/>
            <person name="Bonetti A."/>
            <person name="Arita M."/>
            <person name="Mattarelli P."/>
        </authorList>
    </citation>
    <scope>NUCLEOTIDE SEQUENCE [LARGE SCALE GENOMIC DNA]</scope>
    <source>
        <strain evidence="1 2">RST17</strain>
    </source>
</reference>
<dbReference type="EMBL" id="RZUH01000005">
    <property type="protein sequence ID" value="KAA8827800.1"/>
    <property type="molecule type" value="Genomic_DNA"/>
</dbReference>
<sequence length="194" mass="21219">MRFANGGASIIPKLTAVQGYDYEKDKDVKLDSDGSVPFNWAGWDIRKIELGQHTTAGDGDASTVYVTLTNKSKQDVVAEKATQYVDWRNPGGTLMLTGFKDGKGSESYIKLPLCVPVSTDSPRGVDEGESETIKAGETKTCLGEMYLTNDDGSPTADSFRPWYMSFEADACDANNDKFDSCHDFGTKQDIKLTK</sequence>
<accession>A0A5M9ZJQ9</accession>
<organism evidence="1 2">
    <name type="scientific">Bifidobacterium myosotis</name>
    <dbReference type="NCBI Taxonomy" id="1630166"/>
    <lineage>
        <taxon>Bacteria</taxon>
        <taxon>Bacillati</taxon>
        <taxon>Actinomycetota</taxon>
        <taxon>Actinomycetes</taxon>
        <taxon>Bifidobacteriales</taxon>
        <taxon>Bifidobacteriaceae</taxon>
        <taxon>Bifidobacterium</taxon>
    </lineage>
</organism>
<dbReference type="Proteomes" id="UP000410049">
    <property type="component" value="Unassembled WGS sequence"/>
</dbReference>